<evidence type="ECO:0000256" key="3">
    <source>
        <dbReference type="ARBA" id="ARBA00022692"/>
    </source>
</evidence>
<feature type="transmembrane region" description="Helical" evidence="7">
    <location>
        <begin position="425"/>
        <end position="450"/>
    </location>
</feature>
<feature type="transmembrane region" description="Helical" evidence="7">
    <location>
        <begin position="368"/>
        <end position="388"/>
    </location>
</feature>
<dbReference type="GO" id="GO:0016020">
    <property type="term" value="C:membrane"/>
    <property type="evidence" value="ECO:0007669"/>
    <property type="project" value="UniProtKB-SubCell"/>
</dbReference>
<accession>A0A8H7TJM5</accession>
<evidence type="ECO:0000256" key="7">
    <source>
        <dbReference type="SAM" id="Phobius"/>
    </source>
</evidence>
<dbReference type="AlphaFoldDB" id="A0A8H7TJM5"/>
<feature type="transmembrane region" description="Helical" evidence="7">
    <location>
        <begin position="140"/>
        <end position="161"/>
    </location>
</feature>
<feature type="transmembrane region" description="Helical" evidence="7">
    <location>
        <begin position="86"/>
        <end position="108"/>
    </location>
</feature>
<evidence type="ECO:0008006" key="10">
    <source>
        <dbReference type="Google" id="ProtNLM"/>
    </source>
</evidence>
<feature type="transmembrane region" description="Helical" evidence="7">
    <location>
        <begin position="203"/>
        <end position="223"/>
    </location>
</feature>
<feature type="transmembrane region" description="Helical" evidence="7">
    <location>
        <begin position="173"/>
        <end position="191"/>
    </location>
</feature>
<feature type="compositionally biased region" description="Basic and acidic residues" evidence="6">
    <location>
        <begin position="8"/>
        <end position="23"/>
    </location>
</feature>
<dbReference type="InterPro" id="IPR036259">
    <property type="entry name" value="MFS_trans_sf"/>
</dbReference>
<dbReference type="OrthoDB" id="6730379at2759"/>
<dbReference type="Pfam" id="PF07690">
    <property type="entry name" value="MFS_1"/>
    <property type="match status" value="1"/>
</dbReference>
<dbReference type="PANTHER" id="PTHR43791:SF97">
    <property type="entry name" value="ALLANTOATE TRANSPORTER, PUTATIVE (AFU_ORTHOLOGUE AFUA_1G14700)-RELATED"/>
    <property type="match status" value="1"/>
</dbReference>
<keyword evidence="5 7" id="KW-0472">Membrane</keyword>
<comment type="subcellular location">
    <subcellularLocation>
        <location evidence="1">Membrane</location>
        <topology evidence="1">Multi-pass membrane protein</topology>
    </subcellularLocation>
</comment>
<feature type="transmembrane region" description="Helical" evidence="7">
    <location>
        <begin position="307"/>
        <end position="329"/>
    </location>
</feature>
<dbReference type="PANTHER" id="PTHR43791">
    <property type="entry name" value="PERMEASE-RELATED"/>
    <property type="match status" value="1"/>
</dbReference>
<protein>
    <recommendedName>
        <fullName evidence="10">MFS general substrate transporter</fullName>
    </recommendedName>
</protein>
<dbReference type="Proteomes" id="UP000664132">
    <property type="component" value="Unassembled WGS sequence"/>
</dbReference>
<comment type="caution">
    <text evidence="8">The sequence shown here is derived from an EMBL/GenBank/DDBJ whole genome shotgun (WGS) entry which is preliminary data.</text>
</comment>
<organism evidence="8 9">
    <name type="scientific">Cadophora malorum</name>
    <dbReference type="NCBI Taxonomy" id="108018"/>
    <lineage>
        <taxon>Eukaryota</taxon>
        <taxon>Fungi</taxon>
        <taxon>Dikarya</taxon>
        <taxon>Ascomycota</taxon>
        <taxon>Pezizomycotina</taxon>
        <taxon>Leotiomycetes</taxon>
        <taxon>Helotiales</taxon>
        <taxon>Ploettnerulaceae</taxon>
        <taxon>Cadophora</taxon>
    </lineage>
</organism>
<feature type="region of interest" description="Disordered" evidence="6">
    <location>
        <begin position="8"/>
        <end position="33"/>
    </location>
</feature>
<keyword evidence="2" id="KW-0813">Transport</keyword>
<evidence type="ECO:0000256" key="2">
    <source>
        <dbReference type="ARBA" id="ARBA00022448"/>
    </source>
</evidence>
<evidence type="ECO:0000256" key="1">
    <source>
        <dbReference type="ARBA" id="ARBA00004141"/>
    </source>
</evidence>
<evidence type="ECO:0000256" key="5">
    <source>
        <dbReference type="ARBA" id="ARBA00023136"/>
    </source>
</evidence>
<dbReference type="EMBL" id="JAFJYH010000084">
    <property type="protein sequence ID" value="KAG4420437.1"/>
    <property type="molecule type" value="Genomic_DNA"/>
</dbReference>
<keyword evidence="9" id="KW-1185">Reference proteome</keyword>
<keyword evidence="4 7" id="KW-1133">Transmembrane helix</keyword>
<evidence type="ECO:0000256" key="6">
    <source>
        <dbReference type="SAM" id="MobiDB-lite"/>
    </source>
</evidence>
<dbReference type="GO" id="GO:0022857">
    <property type="term" value="F:transmembrane transporter activity"/>
    <property type="evidence" value="ECO:0007669"/>
    <property type="project" value="InterPro"/>
</dbReference>
<dbReference type="SUPFAM" id="SSF103473">
    <property type="entry name" value="MFS general substrate transporter"/>
    <property type="match status" value="1"/>
</dbReference>
<dbReference type="InterPro" id="IPR011701">
    <property type="entry name" value="MFS"/>
</dbReference>
<proteinExistence type="predicted"/>
<sequence length="488" mass="54009">MPDNMKELKMEEGDVGKHPESIRQGDVSEGSTSDAIDDGALLWKIDRRLLPLLCFTYMLQSIDKTTLGYAAVFNIREHTNLKGTEYSWLGSLFYLGYLIMEYPFCILLQKLPVNKVMAATPSSCFHAVAKDFAGLATVRTLLGVFECAINPGTMMIFSLWYKRNEQPFRMGMWIGSAGIAYVLAGITSFGLGHIKGSLDAWKYNFLFWGAITTAWGVVLWFFLPGSPVTSTFLTEKEKQSAIDRVLTNGTGLESKIWSWDQCNEALLDAKTWLLFVFALTSNCPNGGLTTFQGLIIKGLSFSTLRTVLIQMPSGGVQAIVCVGATYFASRYPNCRLAIMLICLIPFLTGVLGLWLLDESKAYGRLACLWISFAYTATCTLSMSVAVANTAGATKRTVTNATLIVGYCLGNFAGPFFFVTSQAPGYSLGVGMMLFCVVVQVLCIVGIWVLLWQRNRSRRKNASELNDVVYENGDIDATDKQNKAFRYVY</sequence>
<evidence type="ECO:0000256" key="4">
    <source>
        <dbReference type="ARBA" id="ARBA00022989"/>
    </source>
</evidence>
<evidence type="ECO:0000313" key="8">
    <source>
        <dbReference type="EMBL" id="KAG4420437.1"/>
    </source>
</evidence>
<gene>
    <name evidence="8" type="ORF">IFR04_006453</name>
</gene>
<evidence type="ECO:0000313" key="9">
    <source>
        <dbReference type="Proteomes" id="UP000664132"/>
    </source>
</evidence>
<keyword evidence="3 7" id="KW-0812">Transmembrane</keyword>
<feature type="transmembrane region" description="Helical" evidence="7">
    <location>
        <begin position="400"/>
        <end position="419"/>
    </location>
</feature>
<reference evidence="8" key="1">
    <citation type="submission" date="2021-02" db="EMBL/GenBank/DDBJ databases">
        <title>Genome sequence Cadophora malorum strain M34.</title>
        <authorList>
            <person name="Stefanovic E."/>
            <person name="Vu D."/>
            <person name="Scully C."/>
            <person name="Dijksterhuis J."/>
            <person name="Roader J."/>
            <person name="Houbraken J."/>
        </authorList>
    </citation>
    <scope>NUCLEOTIDE SEQUENCE</scope>
    <source>
        <strain evidence="8">M34</strain>
    </source>
</reference>
<dbReference type="Gene3D" id="1.20.1250.20">
    <property type="entry name" value="MFS general substrate transporter like domains"/>
    <property type="match status" value="2"/>
</dbReference>
<name>A0A8H7TJM5_9HELO</name>
<feature type="transmembrane region" description="Helical" evidence="7">
    <location>
        <begin position="336"/>
        <end position="356"/>
    </location>
</feature>